<protein>
    <submittedName>
        <fullName evidence="6">Serine protease inhibitor 42Dd-like</fullName>
    </submittedName>
</protein>
<dbReference type="RefSeq" id="XP_033241493.1">
    <property type="nucleotide sequence ID" value="XM_033385602.1"/>
</dbReference>
<dbReference type="Gene3D" id="3.30.497.10">
    <property type="entry name" value="Antithrombin, subunit I, domain 2"/>
    <property type="match status" value="1"/>
</dbReference>
<keyword evidence="2 6" id="KW-0722">Serine protease inhibitor</keyword>
<dbReference type="PROSITE" id="PS00284">
    <property type="entry name" value="SERPIN"/>
    <property type="match status" value="1"/>
</dbReference>
<dbReference type="GO" id="GO:0005615">
    <property type="term" value="C:extracellular space"/>
    <property type="evidence" value="ECO:0007669"/>
    <property type="project" value="InterPro"/>
</dbReference>
<dbReference type="Proteomes" id="UP000001819">
    <property type="component" value="Chromosome 2"/>
</dbReference>
<dbReference type="SUPFAM" id="SSF56574">
    <property type="entry name" value="Serpins"/>
    <property type="match status" value="1"/>
</dbReference>
<reference evidence="6" key="2">
    <citation type="submission" date="2025-08" db="UniProtKB">
        <authorList>
            <consortium name="RefSeq"/>
        </authorList>
    </citation>
    <scope>IDENTIFICATION</scope>
    <source>
        <strain evidence="6">MV-25-SWS-2005</strain>
        <tissue evidence="6">Whole body</tissue>
    </source>
</reference>
<dbReference type="Gene3D" id="2.30.39.10">
    <property type="entry name" value="Alpha-1-antitrypsin, domain 1"/>
    <property type="match status" value="1"/>
</dbReference>
<dbReference type="InterPro" id="IPR023796">
    <property type="entry name" value="Serpin_dom"/>
</dbReference>
<dbReference type="Pfam" id="PF00079">
    <property type="entry name" value="Serpin"/>
    <property type="match status" value="1"/>
</dbReference>
<dbReference type="CDD" id="cd19954">
    <property type="entry name" value="serpin42Dd-like_insects"/>
    <property type="match status" value="1"/>
</dbReference>
<dbReference type="PANTHER" id="PTHR11461">
    <property type="entry name" value="SERINE PROTEASE INHIBITOR, SERPIN"/>
    <property type="match status" value="1"/>
</dbReference>
<keyword evidence="1 6" id="KW-0646">Protease inhibitor</keyword>
<dbReference type="InterPro" id="IPR036186">
    <property type="entry name" value="Serpin_sf"/>
</dbReference>
<name>A0A6I8WDM7_DROPS</name>
<proteinExistence type="inferred from homology"/>
<dbReference type="AlphaFoldDB" id="A0A6I8WDM7"/>
<evidence type="ECO:0000259" key="4">
    <source>
        <dbReference type="SMART" id="SM00093"/>
    </source>
</evidence>
<reference evidence="5" key="1">
    <citation type="submission" date="2024-06" db="UniProtKB">
        <authorList>
            <consortium name="RefSeq"/>
        </authorList>
    </citation>
    <scope>NUCLEOTIDE SEQUENCE [LARGE SCALE GENOMIC DNA]</scope>
    <source>
        <strain evidence="5">MV2-25</strain>
    </source>
</reference>
<dbReference type="SMART" id="SM00093">
    <property type="entry name" value="SERPIN"/>
    <property type="match status" value="1"/>
</dbReference>
<feature type="domain" description="Serpin" evidence="4">
    <location>
        <begin position="56"/>
        <end position="417"/>
    </location>
</feature>
<comment type="similarity">
    <text evidence="3">Belongs to the serpin family.</text>
</comment>
<dbReference type="InterPro" id="IPR042185">
    <property type="entry name" value="Serpin_sf_2"/>
</dbReference>
<dbReference type="PANTHER" id="PTHR11461:SF372">
    <property type="entry name" value="ACCESSORY GLAND PROTEIN ACP76A-RELATED"/>
    <property type="match status" value="1"/>
</dbReference>
<evidence type="ECO:0000256" key="2">
    <source>
        <dbReference type="ARBA" id="ARBA00022900"/>
    </source>
</evidence>
<accession>A0A6I8WDM7</accession>
<evidence type="ECO:0000313" key="6">
    <source>
        <dbReference type="RefSeq" id="XP_033241493.1"/>
    </source>
</evidence>
<evidence type="ECO:0000256" key="1">
    <source>
        <dbReference type="ARBA" id="ARBA00022690"/>
    </source>
</evidence>
<dbReference type="InterPro" id="IPR000215">
    <property type="entry name" value="Serpin_fam"/>
</dbReference>
<dbReference type="KEGG" id="dpo:117185204"/>
<dbReference type="GO" id="GO:0004867">
    <property type="term" value="F:serine-type endopeptidase inhibitor activity"/>
    <property type="evidence" value="ECO:0007669"/>
    <property type="project" value="UniProtKB-KW"/>
</dbReference>
<sequence length="417" mass="46710">MMGRTHQRSSGHSSNYSSVLCRSPGSMTALSLLLLLGSLLTIVQTDTSTGDTKFALELLRALARDKSSPNIVFSPSSIRTALALAYLGAEGVTGEELKQTLSLEGSDKNDVAQRFAHLLAQEENQSEDDAQFSYANRIYVSERYRLIQAYQELAGKYFNASAENVNFADNFKVSQQINSWVATKTHDQIKDLISADSLSSETAAVLINAIYFKGKWENPFSETMTATHDFTTRFGEKVKTSFMFQWQFFRHAELPSLKATALEMRYRGTDIVLLIILPLEEQGLYALEEKISVLDLNEISSQMREEHVRLQMPKFKLEFEVSLKPVLQQLGIKTMFGPNADFSSLAKGRDIMISEVKHKAFMDVNENGTTAAASTYLLAMPHSGRKGQTIPFIVDHPFLFAIKDEQSIFFLGHVTRP</sequence>
<dbReference type="InterPro" id="IPR042178">
    <property type="entry name" value="Serpin_sf_1"/>
</dbReference>
<evidence type="ECO:0000256" key="3">
    <source>
        <dbReference type="RuleBase" id="RU000411"/>
    </source>
</evidence>
<evidence type="ECO:0000313" key="5">
    <source>
        <dbReference type="Proteomes" id="UP000001819"/>
    </source>
</evidence>
<organism evidence="5 6">
    <name type="scientific">Drosophila pseudoobscura pseudoobscura</name>
    <name type="common">Fruit fly</name>
    <dbReference type="NCBI Taxonomy" id="46245"/>
    <lineage>
        <taxon>Eukaryota</taxon>
        <taxon>Metazoa</taxon>
        <taxon>Ecdysozoa</taxon>
        <taxon>Arthropoda</taxon>
        <taxon>Hexapoda</taxon>
        <taxon>Insecta</taxon>
        <taxon>Pterygota</taxon>
        <taxon>Neoptera</taxon>
        <taxon>Endopterygota</taxon>
        <taxon>Diptera</taxon>
        <taxon>Brachycera</taxon>
        <taxon>Muscomorpha</taxon>
        <taxon>Ephydroidea</taxon>
        <taxon>Drosophilidae</taxon>
        <taxon>Drosophila</taxon>
        <taxon>Sophophora</taxon>
    </lineage>
</organism>
<dbReference type="InParanoid" id="A0A6I8WDM7"/>
<gene>
    <name evidence="6" type="primary">LOC117185204</name>
</gene>
<dbReference type="InterPro" id="IPR023795">
    <property type="entry name" value="Serpin_CS"/>
</dbReference>
<keyword evidence="5" id="KW-1185">Reference proteome</keyword>